<proteinExistence type="predicted"/>
<accession>A0AAD0JWC3</accession>
<dbReference type="Proteomes" id="UP000244903">
    <property type="component" value="Chromosome"/>
</dbReference>
<keyword evidence="2" id="KW-1185">Reference proteome</keyword>
<dbReference type="KEGG" id="dpc:A6048_17560"/>
<sequence>MVRKVFEVRGDYDLGSSCDGCGHEVLVVGIRQTDRGDESGAGPADDLEVFPELRGEERCPSLGQFAVVPLLHEFASLYVLDLLDIGLGQDQTV</sequence>
<protein>
    <submittedName>
        <fullName evidence="1">Uncharacterized protein</fullName>
    </submittedName>
</protein>
<dbReference type="EMBL" id="CP015453">
    <property type="protein sequence ID" value="AWH97005.1"/>
    <property type="molecule type" value="Genomic_DNA"/>
</dbReference>
<organism evidence="1 2">
    <name type="scientific">Dietzia psychralcaliphila</name>
    <dbReference type="NCBI Taxonomy" id="139021"/>
    <lineage>
        <taxon>Bacteria</taxon>
        <taxon>Bacillati</taxon>
        <taxon>Actinomycetota</taxon>
        <taxon>Actinomycetes</taxon>
        <taxon>Mycobacteriales</taxon>
        <taxon>Dietziaceae</taxon>
        <taxon>Dietzia</taxon>
    </lineage>
</organism>
<gene>
    <name evidence="1" type="ORF">A6048_17560</name>
</gene>
<evidence type="ECO:0000313" key="2">
    <source>
        <dbReference type="Proteomes" id="UP000244903"/>
    </source>
</evidence>
<reference evidence="1 2" key="1">
    <citation type="submission" date="2016-04" db="EMBL/GenBank/DDBJ databases">
        <title>Complete genome sequence of the haloalkaliphilic hydrocarbon-degrading bacterium Dietzia psychralcaliphila ILA-1T, isolated from a drain of a fish product-processing plant.</title>
        <authorList>
            <person name="Zhao J."/>
            <person name="Hu B."/>
            <person name="Geng S."/>
            <person name="Nie Y."/>
            <person name="Tang Y."/>
        </authorList>
    </citation>
    <scope>NUCLEOTIDE SEQUENCE [LARGE SCALE GENOMIC DNA]</scope>
    <source>
        <strain evidence="1 2">ILA-1</strain>
    </source>
</reference>
<dbReference type="AlphaFoldDB" id="A0AAD0JWC3"/>
<evidence type="ECO:0000313" key="1">
    <source>
        <dbReference type="EMBL" id="AWH97005.1"/>
    </source>
</evidence>
<name>A0AAD0JWC3_9ACTN</name>